<keyword evidence="1" id="KW-0812">Transmembrane</keyword>
<keyword evidence="3" id="KW-1185">Reference proteome</keyword>
<accession>G7VHB1</accession>
<dbReference type="AlphaFoldDB" id="G7VHB1"/>
<proteinExistence type="predicted"/>
<sequence>MRQRSRGSGEVVYLGVLCLPGSLSCNSAVGLASAWRYGVYR</sequence>
<name>G7VHB1_9CREN</name>
<evidence type="ECO:0000256" key="1">
    <source>
        <dbReference type="SAM" id="Phobius"/>
    </source>
</evidence>
<dbReference type="HOGENOM" id="CLU_3263959_0_0_2"/>
<dbReference type="BioCyc" id="PSP1104324:GJSN-552-MONOMER"/>
<dbReference type="STRING" id="1104324.P186_0562"/>
<reference evidence="2 3" key="1">
    <citation type="journal article" date="2012" name="J. Bacteriol.">
        <title>Complete genome sequence of strain 1860, a crenarchaeon of the genus pyrobaculum able to grow with various electron acceptors.</title>
        <authorList>
            <person name="Mardanov A.V."/>
            <person name="Gumerov V.M."/>
            <person name="Slobodkina G.B."/>
            <person name="Beletsky A.V."/>
            <person name="Bonch-Osmolovskaya E.A."/>
            <person name="Ravin N.V."/>
            <person name="Skryabin K.G."/>
        </authorList>
    </citation>
    <scope>NUCLEOTIDE SEQUENCE [LARGE SCALE GENOMIC DNA]</scope>
    <source>
        <strain evidence="2 3">1860</strain>
    </source>
</reference>
<gene>
    <name evidence="2" type="ORF">P186_0562</name>
</gene>
<dbReference type="Proteomes" id="UP000005867">
    <property type="component" value="Chromosome"/>
</dbReference>
<dbReference type="GeneID" id="74305726"/>
<organism evidence="2 3">
    <name type="scientific">Pyrobaculum ferrireducens</name>
    <dbReference type="NCBI Taxonomy" id="1104324"/>
    <lineage>
        <taxon>Archaea</taxon>
        <taxon>Thermoproteota</taxon>
        <taxon>Thermoprotei</taxon>
        <taxon>Thermoproteales</taxon>
        <taxon>Thermoproteaceae</taxon>
        <taxon>Pyrobaculum</taxon>
    </lineage>
</organism>
<feature type="transmembrane region" description="Helical" evidence="1">
    <location>
        <begin position="12"/>
        <end position="35"/>
    </location>
</feature>
<evidence type="ECO:0000313" key="3">
    <source>
        <dbReference type="Proteomes" id="UP000005867"/>
    </source>
</evidence>
<dbReference type="EMBL" id="CP003098">
    <property type="protein sequence ID" value="AET32014.1"/>
    <property type="molecule type" value="Genomic_DNA"/>
</dbReference>
<keyword evidence="1" id="KW-0472">Membrane</keyword>
<dbReference type="PROSITE" id="PS51257">
    <property type="entry name" value="PROKAR_LIPOPROTEIN"/>
    <property type="match status" value="1"/>
</dbReference>
<dbReference type="RefSeq" id="WP_014287842.1">
    <property type="nucleotide sequence ID" value="NC_016645.1"/>
</dbReference>
<keyword evidence="1" id="KW-1133">Transmembrane helix</keyword>
<dbReference type="KEGG" id="pyr:P186_0562"/>
<protein>
    <submittedName>
        <fullName evidence="2">Uncharacterized protein</fullName>
    </submittedName>
</protein>
<evidence type="ECO:0000313" key="2">
    <source>
        <dbReference type="EMBL" id="AET32014.1"/>
    </source>
</evidence>